<dbReference type="EMBL" id="MVBK01000001">
    <property type="protein sequence ID" value="OOG28887.1"/>
    <property type="molecule type" value="Genomic_DNA"/>
</dbReference>
<evidence type="ECO:0000256" key="1">
    <source>
        <dbReference type="SAM" id="MobiDB-lite"/>
    </source>
</evidence>
<accession>A0A1V3NUU5</accession>
<reference evidence="2 3" key="1">
    <citation type="submission" date="2017-02" db="EMBL/GenBank/DDBJ databases">
        <title>Genomic diversity within the haloalkaliphilic genus Thioalkalivibrio.</title>
        <authorList>
            <person name="Ahn A.-C."/>
            <person name="Meier-Kolthoff J."/>
            <person name="Overmars L."/>
            <person name="Richter M."/>
            <person name="Woyke T."/>
            <person name="Sorokin D.Y."/>
            <person name="Muyzer G."/>
        </authorList>
    </citation>
    <scope>NUCLEOTIDE SEQUENCE [LARGE SCALE GENOMIC DNA]</scope>
    <source>
        <strain evidence="2 3">ALJD</strain>
    </source>
</reference>
<name>A0A1V3NUU5_9GAMM</name>
<dbReference type="InterPro" id="IPR022260">
    <property type="entry name" value="Integr_conj_element_PilL"/>
</dbReference>
<keyword evidence="3" id="KW-1185">Reference proteome</keyword>
<dbReference type="Proteomes" id="UP000189462">
    <property type="component" value="Unassembled WGS sequence"/>
</dbReference>
<proteinExistence type="predicted"/>
<dbReference type="InterPro" id="IPR020012">
    <property type="entry name" value="LysM_FimV"/>
</dbReference>
<feature type="region of interest" description="Disordered" evidence="1">
    <location>
        <begin position="134"/>
        <end position="175"/>
    </location>
</feature>
<dbReference type="OrthoDB" id="8527469at2"/>
<dbReference type="AlphaFoldDB" id="A0A1V3NUU5"/>
<dbReference type="STRING" id="108003.B1C78_00400"/>
<evidence type="ECO:0000313" key="3">
    <source>
        <dbReference type="Proteomes" id="UP000189462"/>
    </source>
</evidence>
<dbReference type="NCBIfam" id="TIGR03748">
    <property type="entry name" value="conj_PilL"/>
    <property type="match status" value="1"/>
</dbReference>
<evidence type="ECO:0000313" key="2">
    <source>
        <dbReference type="EMBL" id="OOG28887.1"/>
    </source>
</evidence>
<sequence>MVLSGTTQAEDVRIGRYQTLEPVPTTEQINPLEVIVLVHFPARVTTVGGAITHLLARSGYSLADTHDAEPALLVLLSRPLPEVHRELGPVTLERALGVLAGPVWRLVVDPVHRLVSYELRSRYRDEYRVTLPVPPASPSPVSMSTKPPGTSVEDLPARAPTPAHRAGPPHTAIPGESYGPVFRGETLSAIASAIHLPGVTPDQALVALLEANPHAFGHINGSPNMNLLLSGVTLRIPTAEDAGARSHAQAVEIVGQHWRDRLAHTSEH</sequence>
<organism evidence="2 3">
    <name type="scientific">Thioalkalivibrio denitrificans</name>
    <dbReference type="NCBI Taxonomy" id="108003"/>
    <lineage>
        <taxon>Bacteria</taxon>
        <taxon>Pseudomonadati</taxon>
        <taxon>Pseudomonadota</taxon>
        <taxon>Gammaproteobacteria</taxon>
        <taxon>Chromatiales</taxon>
        <taxon>Ectothiorhodospiraceae</taxon>
        <taxon>Thioalkalivibrio</taxon>
    </lineage>
</organism>
<protein>
    <submittedName>
        <fullName evidence="2">Uncharacterized protein</fullName>
    </submittedName>
</protein>
<gene>
    <name evidence="2" type="ORF">B1C78_00400</name>
</gene>
<dbReference type="NCBIfam" id="TIGR03505">
    <property type="entry name" value="FimV_core"/>
    <property type="match status" value="1"/>
</dbReference>
<comment type="caution">
    <text evidence="2">The sequence shown here is derived from an EMBL/GenBank/DDBJ whole genome shotgun (WGS) entry which is preliminary data.</text>
</comment>